<protein>
    <submittedName>
        <fullName evidence="1">Uncharacterized protein</fullName>
    </submittedName>
</protein>
<dbReference type="EMBL" id="AWGH01000008">
    <property type="protein sequence ID" value="ODN99358.1"/>
    <property type="molecule type" value="Genomic_DNA"/>
</dbReference>
<proteinExistence type="predicted"/>
<keyword evidence="2" id="KW-1185">Reference proteome</keyword>
<organism evidence="1 2">
    <name type="scientific">Cryptococcus wingfieldii CBS 7118</name>
    <dbReference type="NCBI Taxonomy" id="1295528"/>
    <lineage>
        <taxon>Eukaryota</taxon>
        <taxon>Fungi</taxon>
        <taxon>Dikarya</taxon>
        <taxon>Basidiomycota</taxon>
        <taxon>Agaricomycotina</taxon>
        <taxon>Tremellomycetes</taxon>
        <taxon>Tremellales</taxon>
        <taxon>Cryptococcaceae</taxon>
        <taxon>Cryptococcus</taxon>
    </lineage>
</organism>
<dbReference type="GeneID" id="30192413"/>
<dbReference type="OrthoDB" id="10285980at2759"/>
<dbReference type="Proteomes" id="UP000094819">
    <property type="component" value="Unassembled WGS sequence"/>
</dbReference>
<comment type="caution">
    <text evidence="1">The sequence shown here is derived from an EMBL/GenBank/DDBJ whole genome shotgun (WGS) entry which is preliminary data.</text>
</comment>
<reference evidence="1 2" key="1">
    <citation type="submission" date="2016-06" db="EMBL/GenBank/DDBJ databases">
        <title>Evolution of pathogenesis and genome organization in the Tremellales.</title>
        <authorList>
            <person name="Cuomo C."/>
            <person name="Litvintseva A."/>
            <person name="Heitman J."/>
            <person name="Chen Y."/>
            <person name="Sun S."/>
            <person name="Springer D."/>
            <person name="Dromer F."/>
            <person name="Young S."/>
            <person name="Zeng Q."/>
            <person name="Chapman S."/>
            <person name="Gujja S."/>
            <person name="Saif S."/>
            <person name="Birren B."/>
        </authorList>
    </citation>
    <scope>NUCLEOTIDE SEQUENCE [LARGE SCALE GENOMIC DNA]</scope>
    <source>
        <strain evidence="1 2">CBS 7118</strain>
    </source>
</reference>
<evidence type="ECO:0000313" key="2">
    <source>
        <dbReference type="Proteomes" id="UP000094819"/>
    </source>
</evidence>
<dbReference type="RefSeq" id="XP_019032435.1">
    <property type="nucleotide sequence ID" value="XM_019175332.1"/>
</dbReference>
<gene>
    <name evidence="1" type="ORF">L198_03200</name>
</gene>
<name>A0A1E3JEP4_9TREE</name>
<dbReference type="AlphaFoldDB" id="A0A1E3JEP4"/>
<accession>A0A1E3JEP4</accession>
<evidence type="ECO:0000313" key="1">
    <source>
        <dbReference type="EMBL" id="ODN99358.1"/>
    </source>
</evidence>
<sequence length="160" mass="17844">MADQPEQLVFISVTTSTTDRTDALLPGTDVHNSEFSKANAWEILDVTIEGDEGQPDVVETDVHYWTSATQTAEEYYAGLYGVDESQITIERKSRFQPDKSIRGWNVMDFTGENSTQQVEWSKLCGCDDQTCVLRCVPKTIGEQIIADLNDDVLDAQDGDN</sequence>